<name>A0A8F2FAE3_STRKN</name>
<evidence type="ECO:0000313" key="1">
    <source>
        <dbReference type="EMBL" id="QWT72295.1"/>
    </source>
</evidence>
<gene>
    <name evidence="1" type="primary">orf39</name>
</gene>
<keyword evidence="1" id="KW-0456">Lyase</keyword>
<accession>A0A8F2FAE3</accession>
<proteinExistence type="predicted"/>
<sequence length="71" mass="7595">MTAAHFGIAVAQRSTLSVLRLFTAVLDHLVCRADRTREACETEAALSPAEPDAAAEPDQALADITWARTPC</sequence>
<protein>
    <submittedName>
        <fullName evidence="1">Argininosuccinate lyase</fullName>
    </submittedName>
</protein>
<reference evidence="1" key="2">
    <citation type="submission" date="2021-06" db="EMBL/GenBank/DDBJ databases">
        <authorList>
            <person name="Alferova V.A."/>
            <person name="Mardanov A.V."/>
            <person name="Beletsky A.V."/>
            <person name="Ravin N.V."/>
            <person name="Osterman I.A."/>
            <person name="Terekhov S.S."/>
        </authorList>
    </citation>
    <scope>NUCLEOTIDE SEQUENCE</scope>
    <source>
        <strain evidence="1">INA-Ac-5812</strain>
    </source>
</reference>
<dbReference type="EMBL" id="MZ394730">
    <property type="protein sequence ID" value="QWT72295.1"/>
    <property type="molecule type" value="Genomic_DNA"/>
</dbReference>
<organism evidence="1">
    <name type="scientific">Streptomyces kanamyceticus</name>
    <dbReference type="NCBI Taxonomy" id="1967"/>
    <lineage>
        <taxon>Bacteria</taxon>
        <taxon>Bacillati</taxon>
        <taxon>Actinomycetota</taxon>
        <taxon>Actinomycetes</taxon>
        <taxon>Kitasatosporales</taxon>
        <taxon>Streptomycetaceae</taxon>
        <taxon>Streptomyces</taxon>
    </lineage>
</organism>
<dbReference type="RefSeq" id="WP_399933693.1">
    <property type="nucleotide sequence ID" value="NZ_CP172446.1"/>
</dbReference>
<reference evidence="1" key="1">
    <citation type="journal article" date="2021" name="Angew. Chem. Int. Ed. Engl.">
        <title>Gausemycins A,B - cyclic lipoglycopeptides from Streptomyces sp.</title>
        <authorList>
            <person name="Tyurin A."/>
            <person name="Alferova V."/>
            <person name="Paramonov A."/>
            <person name="Shuvalov M."/>
            <person name="Kudryakova G."/>
            <person name="Rogozhin E."/>
            <person name="Zherebker A."/>
            <person name="Brylev V."/>
            <person name="Chistov A."/>
            <person name="Baranova A."/>
            <person name="Birykov M."/>
            <person name="Ivanov I."/>
            <person name="Prokhorenko I."/>
            <person name="Grammatikova N."/>
            <person name="Kravchenko T."/>
            <person name="Isakova E."/>
            <person name="Mirchink E."/>
            <person name="Gladkikh E."/>
            <person name="Svirshchevskaya E."/>
            <person name="Mardanov A."/>
            <person name="Beletsky A."/>
            <person name="Kocharovskaya M."/>
            <person name="Kulyaeva V."/>
            <person name="Shashkov A."/>
            <person name="Nifantiev N."/>
            <person name="Apt A."/>
            <person name="Majorov K."/>
            <person name="Efimova S."/>
            <person name="Ravin N."/>
            <person name="Nikolaev E."/>
            <person name="Ostroumova O."/>
            <person name="Katrukha G."/>
            <person name="Lapchinskaya O."/>
            <person name="Dontsova O."/>
            <person name="Terekhov S."/>
            <person name="Osterman I."/>
            <person name="Shenkarev Z."/>
            <person name="Korshun V.A."/>
        </authorList>
    </citation>
    <scope>NUCLEOTIDE SEQUENCE</scope>
    <source>
        <strain evidence="1">INA-Ac-5812</strain>
    </source>
</reference>
<dbReference type="AlphaFoldDB" id="A0A8F2FAE3"/>
<dbReference type="GO" id="GO:0016829">
    <property type="term" value="F:lyase activity"/>
    <property type="evidence" value="ECO:0007669"/>
    <property type="project" value="UniProtKB-KW"/>
</dbReference>